<dbReference type="GeneID" id="34301698"/>
<accession>A0A9Q3SZZ5</accession>
<evidence type="ECO:0000313" key="1">
    <source>
        <dbReference type="EMBL" id="CUW03638.1"/>
    </source>
</evidence>
<reference evidence="1 3" key="1">
    <citation type="submission" date="2015-12" db="EMBL/GenBank/DDBJ databases">
        <authorList>
            <person name="Andreevskaya M."/>
        </authorList>
    </citation>
    <scope>NUCLEOTIDE SEQUENCE [LARGE SCALE GENOMIC DNA]</scope>
    <source>
        <strain evidence="1 3">C122c</strain>
    </source>
</reference>
<comment type="caution">
    <text evidence="2">The sequence shown here is derived from an EMBL/GenBank/DDBJ whole genome shotgun (WGS) entry which is preliminary data.</text>
</comment>
<gene>
    <name evidence="1" type="ORF">C122C_1850</name>
    <name evidence="2" type="ORF">KIJ12_08325</name>
</gene>
<dbReference type="Gene3D" id="3.40.50.150">
    <property type="entry name" value="Vaccinia Virus protein VP39"/>
    <property type="match status" value="1"/>
</dbReference>
<dbReference type="EMBL" id="FBSY01000001">
    <property type="protein sequence ID" value="CUW03638.1"/>
    <property type="molecule type" value="Genomic_DNA"/>
</dbReference>
<protein>
    <submittedName>
        <fullName evidence="2">SAM-dependent methyltransferase</fullName>
    </submittedName>
</protein>
<evidence type="ECO:0000313" key="3">
    <source>
        <dbReference type="Proteomes" id="UP000199271"/>
    </source>
</evidence>
<dbReference type="InterPro" id="IPR029063">
    <property type="entry name" value="SAM-dependent_MTases_sf"/>
</dbReference>
<dbReference type="GO" id="GO:0008168">
    <property type="term" value="F:methyltransferase activity"/>
    <property type="evidence" value="ECO:0007669"/>
    <property type="project" value="UniProtKB-KW"/>
</dbReference>
<sequence length="173" mass="19165">MIPTTQTLVHQLIEQTVHIGDTVVDATTANGINTRFLATRVGTTGRVLSYTTTKDNANAAATSLFMSGLSERVTLLGKSINSSYATELGIQNQARIAIFDYSSDAQNNNDLSEDYIDQVNHVLPRLTHGGLLIIKFNKIPVGWHTYTHSLMRDDFKQATYITETVQAHIIERI</sequence>
<keyword evidence="2" id="KW-0489">Methyltransferase</keyword>
<reference evidence="2" key="2">
    <citation type="submission" date="2021-05" db="EMBL/GenBank/DDBJ databases">
        <title>Pangenome of Leuconostoc gelidum warrants species status for Leuconostoc gelidum subsp. gasicomitatum.</title>
        <authorList>
            <person name="Johansson P."/>
            <person name="Sade E."/>
            <person name="Hultman J."/>
            <person name="Auvinen P."/>
            <person name="Bjorkroth J."/>
        </authorList>
    </citation>
    <scope>NUCLEOTIDE SEQUENCE</scope>
    <source>
        <strain evidence="2">A.21.4</strain>
    </source>
</reference>
<evidence type="ECO:0000313" key="2">
    <source>
        <dbReference type="EMBL" id="MBZ5963144.1"/>
    </source>
</evidence>
<evidence type="ECO:0000313" key="4">
    <source>
        <dbReference type="Proteomes" id="UP000752647"/>
    </source>
</evidence>
<dbReference type="Proteomes" id="UP000199271">
    <property type="component" value="Unassembled WGS sequence"/>
</dbReference>
<dbReference type="OMA" id="EQTVHIG"/>
<organism evidence="2 4">
    <name type="scientific">Leuconostoc gasicomitatum</name>
    <dbReference type="NCBI Taxonomy" id="115778"/>
    <lineage>
        <taxon>Bacteria</taxon>
        <taxon>Bacillati</taxon>
        <taxon>Bacillota</taxon>
        <taxon>Bacilli</taxon>
        <taxon>Lactobacillales</taxon>
        <taxon>Lactobacillaceae</taxon>
        <taxon>Leuconostoc</taxon>
        <taxon>Leuconostoc gelidum group</taxon>
    </lineage>
</organism>
<dbReference type="GO" id="GO:0032259">
    <property type="term" value="P:methylation"/>
    <property type="evidence" value="ECO:0007669"/>
    <property type="project" value="UniProtKB-KW"/>
</dbReference>
<dbReference type="EMBL" id="JAHBFI010000019">
    <property type="protein sequence ID" value="MBZ5963144.1"/>
    <property type="molecule type" value="Genomic_DNA"/>
</dbReference>
<dbReference type="RefSeq" id="WP_010383273.1">
    <property type="nucleotide sequence ID" value="NZ_BPKT01000003.1"/>
</dbReference>
<proteinExistence type="predicted"/>
<dbReference type="AlphaFoldDB" id="A0A9Q3SZZ5"/>
<keyword evidence="3" id="KW-1185">Reference proteome</keyword>
<keyword evidence="2" id="KW-0808">Transferase</keyword>
<name>A0A9Q3SZZ5_9LACO</name>
<dbReference type="Proteomes" id="UP000752647">
    <property type="component" value="Unassembled WGS sequence"/>
</dbReference>
<dbReference type="SUPFAM" id="SSF53335">
    <property type="entry name" value="S-adenosyl-L-methionine-dependent methyltransferases"/>
    <property type="match status" value="1"/>
</dbReference>